<dbReference type="PROSITE" id="PS01071">
    <property type="entry name" value="GRPE"/>
    <property type="match status" value="1"/>
</dbReference>
<dbReference type="NCBIfam" id="NF010738">
    <property type="entry name" value="PRK14140.1"/>
    <property type="match status" value="1"/>
</dbReference>
<dbReference type="EMBL" id="JAHLFS010000040">
    <property type="protein sequence ID" value="MBU3851645.1"/>
    <property type="molecule type" value="Genomic_DNA"/>
</dbReference>
<reference evidence="14" key="1">
    <citation type="journal article" date="2021" name="PeerJ">
        <title>Extensive microbial diversity within the chicken gut microbiome revealed by metagenomics and culture.</title>
        <authorList>
            <person name="Gilroy R."/>
            <person name="Ravi A."/>
            <person name="Getino M."/>
            <person name="Pursley I."/>
            <person name="Horton D.L."/>
            <person name="Alikhan N.F."/>
            <person name="Baker D."/>
            <person name="Gharbi K."/>
            <person name="Hall N."/>
            <person name="Watson M."/>
            <person name="Adriaenssens E.M."/>
            <person name="Foster-Nyarko E."/>
            <person name="Jarju S."/>
            <person name="Secka A."/>
            <person name="Antonio M."/>
            <person name="Oren A."/>
            <person name="Chaudhuri R.R."/>
            <person name="La Ragione R."/>
            <person name="Hildebrand F."/>
            <person name="Pallen M.J."/>
        </authorList>
    </citation>
    <scope>NUCLEOTIDE SEQUENCE</scope>
    <source>
        <strain evidence="14">F6-6636</strain>
    </source>
</reference>
<dbReference type="InterPro" id="IPR013805">
    <property type="entry name" value="GrpE_CC"/>
</dbReference>
<dbReference type="Gene3D" id="2.30.22.10">
    <property type="entry name" value="Head domain of nucleotide exchange factor GrpE"/>
    <property type="match status" value="1"/>
</dbReference>
<dbReference type="GO" id="GO:0051087">
    <property type="term" value="F:protein-folding chaperone binding"/>
    <property type="evidence" value="ECO:0007669"/>
    <property type="project" value="InterPro"/>
</dbReference>
<keyword evidence="5 10" id="KW-0346">Stress response</keyword>
<evidence type="ECO:0000256" key="2">
    <source>
        <dbReference type="ARBA" id="ARBA00009054"/>
    </source>
</evidence>
<feature type="compositionally biased region" description="Low complexity" evidence="13">
    <location>
        <begin position="24"/>
        <end position="34"/>
    </location>
</feature>
<dbReference type="CDD" id="cd00446">
    <property type="entry name" value="GrpE"/>
    <property type="match status" value="1"/>
</dbReference>
<dbReference type="AlphaFoldDB" id="A0A948TJ83"/>
<comment type="subunit">
    <text evidence="3 10">Homodimer.</text>
</comment>
<comment type="function">
    <text evidence="7 10 11">Participates actively in the response to hyperosmotic and heat shock by preventing the aggregation of stress-denatured proteins, in association with DnaK and GrpE. It is the nucleotide exchange factor for DnaK and may function as a thermosensor. Unfolded proteins bind initially to DnaJ; upon interaction with the DnaJ-bound protein, DnaK hydrolyzes its bound ATP, resulting in the formation of a stable complex. GrpE releases ADP from DnaK; ATP binding to DnaK triggers the release of the substrate protein, thus completing the reaction cycle. Several rounds of ATP-dependent interactions between DnaJ, DnaK and GrpE are required for fully efficient folding.</text>
</comment>
<feature type="compositionally biased region" description="Basic and acidic residues" evidence="13">
    <location>
        <begin position="1"/>
        <end position="23"/>
    </location>
</feature>
<proteinExistence type="inferred from homology"/>
<evidence type="ECO:0000313" key="14">
    <source>
        <dbReference type="EMBL" id="MBU3851645.1"/>
    </source>
</evidence>
<comment type="subcellular location">
    <subcellularLocation>
        <location evidence="1 10">Cytoplasm</location>
    </subcellularLocation>
</comment>
<gene>
    <name evidence="10 14" type="primary">grpE</name>
    <name evidence="14" type="ORF">H9901_02995</name>
</gene>
<evidence type="ECO:0000256" key="7">
    <source>
        <dbReference type="ARBA" id="ARBA00053401"/>
    </source>
</evidence>
<sequence>MSSEKHTTKDNKTKQKVAQEKTTKSTTAKTTKTNNKAKHVDQKDELAAAQAQIADLQKQLDEANDKYLRAIAENRNMNERFKKERQQLLKYDGQKLAKDVLPVIDNLERALATEVNDESGAQLKKGIQMVYDNLNKALKDHDIIEIKAEGEKFDPNFHQAVQTAPAAEGQKADMVVAVLQKGYQLKDRVLRPAMVIVSQ</sequence>
<dbReference type="PANTHER" id="PTHR21237">
    <property type="entry name" value="GRPE PROTEIN"/>
    <property type="match status" value="1"/>
</dbReference>
<dbReference type="GO" id="GO:0042803">
    <property type="term" value="F:protein homodimerization activity"/>
    <property type="evidence" value="ECO:0007669"/>
    <property type="project" value="InterPro"/>
</dbReference>
<dbReference type="NCBIfam" id="NF010759">
    <property type="entry name" value="PRK14162.1"/>
    <property type="match status" value="1"/>
</dbReference>
<evidence type="ECO:0000256" key="3">
    <source>
        <dbReference type="ARBA" id="ARBA00011738"/>
    </source>
</evidence>
<evidence type="ECO:0000256" key="5">
    <source>
        <dbReference type="ARBA" id="ARBA00023016"/>
    </source>
</evidence>
<dbReference type="GO" id="GO:0051082">
    <property type="term" value="F:unfolded protein binding"/>
    <property type="evidence" value="ECO:0007669"/>
    <property type="project" value="TreeGrafter"/>
</dbReference>
<evidence type="ECO:0000256" key="11">
    <source>
        <dbReference type="RuleBase" id="RU000639"/>
    </source>
</evidence>
<evidence type="ECO:0000256" key="1">
    <source>
        <dbReference type="ARBA" id="ARBA00004496"/>
    </source>
</evidence>
<dbReference type="HAMAP" id="MF_01151">
    <property type="entry name" value="GrpE"/>
    <property type="match status" value="1"/>
</dbReference>
<evidence type="ECO:0000313" key="15">
    <source>
        <dbReference type="Proteomes" id="UP000777303"/>
    </source>
</evidence>
<dbReference type="FunFam" id="2.30.22.10:FF:000001">
    <property type="entry name" value="Protein GrpE"/>
    <property type="match status" value="1"/>
</dbReference>
<dbReference type="SUPFAM" id="SSF58014">
    <property type="entry name" value="Coiled-coil domain of nucleotide exchange factor GrpE"/>
    <property type="match status" value="1"/>
</dbReference>
<dbReference type="Pfam" id="PF01025">
    <property type="entry name" value="GrpE"/>
    <property type="match status" value="1"/>
</dbReference>
<keyword evidence="6 10" id="KW-0143">Chaperone</keyword>
<dbReference type="Proteomes" id="UP000777303">
    <property type="component" value="Unassembled WGS sequence"/>
</dbReference>
<comment type="similarity">
    <text evidence="2 10 12">Belongs to the GrpE family.</text>
</comment>
<evidence type="ECO:0000256" key="9">
    <source>
        <dbReference type="ARBA" id="ARBA00076414"/>
    </source>
</evidence>
<reference evidence="14" key="2">
    <citation type="submission" date="2021-04" db="EMBL/GenBank/DDBJ databases">
        <authorList>
            <person name="Gilroy R."/>
        </authorList>
    </citation>
    <scope>NUCLEOTIDE SEQUENCE</scope>
    <source>
        <strain evidence="14">F6-6636</strain>
    </source>
</reference>
<name>A0A948TJ83_9LACO</name>
<evidence type="ECO:0000256" key="6">
    <source>
        <dbReference type="ARBA" id="ARBA00023186"/>
    </source>
</evidence>
<dbReference type="GO" id="GO:0006457">
    <property type="term" value="P:protein folding"/>
    <property type="evidence" value="ECO:0007669"/>
    <property type="project" value="InterPro"/>
</dbReference>
<feature type="region of interest" description="Disordered" evidence="13">
    <location>
        <begin position="1"/>
        <end position="44"/>
    </location>
</feature>
<dbReference type="GO" id="GO:0000774">
    <property type="term" value="F:adenyl-nucleotide exchange factor activity"/>
    <property type="evidence" value="ECO:0007669"/>
    <property type="project" value="InterPro"/>
</dbReference>
<evidence type="ECO:0000256" key="8">
    <source>
        <dbReference type="ARBA" id="ARBA00072274"/>
    </source>
</evidence>
<comment type="caution">
    <text evidence="14">The sequence shown here is derived from an EMBL/GenBank/DDBJ whole genome shotgun (WGS) entry which is preliminary data.</text>
</comment>
<protein>
    <recommendedName>
        <fullName evidence="8 10">Protein GrpE</fullName>
    </recommendedName>
    <alternativeName>
        <fullName evidence="9 10">HSP-70 cofactor</fullName>
    </alternativeName>
</protein>
<evidence type="ECO:0000256" key="10">
    <source>
        <dbReference type="HAMAP-Rule" id="MF_01151"/>
    </source>
</evidence>
<dbReference type="GO" id="GO:0005737">
    <property type="term" value="C:cytoplasm"/>
    <property type="evidence" value="ECO:0007669"/>
    <property type="project" value="UniProtKB-SubCell"/>
</dbReference>
<keyword evidence="4 10" id="KW-0963">Cytoplasm</keyword>
<dbReference type="InterPro" id="IPR009012">
    <property type="entry name" value="GrpE_head"/>
</dbReference>
<dbReference type="SUPFAM" id="SSF51064">
    <property type="entry name" value="Head domain of nucleotide exchange factor GrpE"/>
    <property type="match status" value="1"/>
</dbReference>
<evidence type="ECO:0000256" key="4">
    <source>
        <dbReference type="ARBA" id="ARBA00022490"/>
    </source>
</evidence>
<dbReference type="Gene3D" id="3.90.20.20">
    <property type="match status" value="1"/>
</dbReference>
<evidence type="ECO:0000256" key="12">
    <source>
        <dbReference type="RuleBase" id="RU004478"/>
    </source>
</evidence>
<dbReference type="PRINTS" id="PR00773">
    <property type="entry name" value="GRPEPROTEIN"/>
</dbReference>
<dbReference type="InterPro" id="IPR000740">
    <property type="entry name" value="GrpE"/>
</dbReference>
<dbReference type="PANTHER" id="PTHR21237:SF23">
    <property type="entry name" value="GRPE PROTEIN HOMOLOG, MITOCHONDRIAL"/>
    <property type="match status" value="1"/>
</dbReference>
<organism evidence="14 15">
    <name type="scientific">Candidatus Paralactobacillus gallistercoris</name>
    <dbReference type="NCBI Taxonomy" id="2838724"/>
    <lineage>
        <taxon>Bacteria</taxon>
        <taxon>Bacillati</taxon>
        <taxon>Bacillota</taxon>
        <taxon>Bacilli</taxon>
        <taxon>Lactobacillales</taxon>
        <taxon>Lactobacillaceae</taxon>
        <taxon>Lactobacillus</taxon>
    </lineage>
</organism>
<accession>A0A948TJ83</accession>
<evidence type="ECO:0000256" key="13">
    <source>
        <dbReference type="SAM" id="MobiDB-lite"/>
    </source>
</evidence>